<keyword evidence="4 9" id="KW-0028">Amino-acid biosynthesis</keyword>
<evidence type="ECO:0000256" key="1">
    <source>
        <dbReference type="ARBA" id="ARBA00003365"/>
    </source>
</evidence>
<dbReference type="AlphaFoldDB" id="A0A0C5C4Q3"/>
<evidence type="ECO:0000313" key="11">
    <source>
        <dbReference type="EMBL" id="AJO21741.1"/>
    </source>
</evidence>
<dbReference type="FunFam" id="3.20.20.70:FF:000037">
    <property type="entry name" value="Tryptophan synthase alpha chain"/>
    <property type="match status" value="1"/>
</dbReference>
<dbReference type="HAMAP" id="MF_00131">
    <property type="entry name" value="Trp_synth_alpha"/>
    <property type="match status" value="1"/>
</dbReference>
<reference evidence="12" key="3">
    <citation type="submission" date="2016-01" db="EMBL/GenBank/DDBJ databases">
        <authorList>
            <person name="Oliw E.H."/>
        </authorList>
    </citation>
    <scope>NUCLEOTIDE SEQUENCE [LARGE SCALE GENOMIC DNA]</scope>
    <source>
        <strain evidence="12">GED7749B</strain>
    </source>
</reference>
<comment type="function">
    <text evidence="1 9">The alpha subunit is responsible for the aldol cleavage of indoleglycerol phosphate to indole and glyceraldehyde 3-phosphate.</text>
</comment>
<comment type="similarity">
    <text evidence="9 10">Belongs to the TrpA family.</text>
</comment>
<dbReference type="Proteomes" id="UP000032024">
    <property type="component" value="Chromosome"/>
</dbReference>
<keyword evidence="7 9" id="KW-0456">Lyase</keyword>
<evidence type="ECO:0000313" key="13">
    <source>
        <dbReference type="Proteomes" id="UP000032024"/>
    </source>
</evidence>
<proteinExistence type="inferred from homology"/>
<dbReference type="PANTHER" id="PTHR43406:SF1">
    <property type="entry name" value="TRYPTOPHAN SYNTHASE ALPHA CHAIN, CHLOROPLASTIC"/>
    <property type="match status" value="1"/>
</dbReference>
<evidence type="ECO:0000256" key="10">
    <source>
        <dbReference type="RuleBase" id="RU003662"/>
    </source>
</evidence>
<keyword evidence="5 9" id="KW-0822">Tryptophan biosynthesis</keyword>
<dbReference type="RefSeq" id="WP_014097355.1">
    <property type="nucleotide sequence ID" value="NZ_CP010525.1"/>
</dbReference>
<organism evidence="12 14">
    <name type="scientific">Heyndrickxia coagulans</name>
    <name type="common">Weizmannia coagulans</name>
    <dbReference type="NCBI Taxonomy" id="1398"/>
    <lineage>
        <taxon>Bacteria</taxon>
        <taxon>Bacillati</taxon>
        <taxon>Bacillota</taxon>
        <taxon>Bacilli</taxon>
        <taxon>Bacillales</taxon>
        <taxon>Bacillaceae</taxon>
        <taxon>Heyndrickxia</taxon>
    </lineage>
</organism>
<dbReference type="EMBL" id="LRPN01000107">
    <property type="protein sequence ID" value="KWZ79881.1"/>
    <property type="molecule type" value="Genomic_DNA"/>
</dbReference>
<comment type="pathway">
    <text evidence="2 9">Amino-acid biosynthesis; L-tryptophan biosynthesis; L-tryptophan from chorismate: step 5/5.</text>
</comment>
<comment type="subunit">
    <text evidence="3 9">Tetramer of two alpha and two beta chains.</text>
</comment>
<dbReference type="SUPFAM" id="SSF51366">
    <property type="entry name" value="Ribulose-phoshate binding barrel"/>
    <property type="match status" value="1"/>
</dbReference>
<dbReference type="EMBL" id="CP010525">
    <property type="protein sequence ID" value="AJO21741.1"/>
    <property type="molecule type" value="Genomic_DNA"/>
</dbReference>
<dbReference type="GO" id="GO:0004834">
    <property type="term" value="F:tryptophan synthase activity"/>
    <property type="evidence" value="ECO:0007669"/>
    <property type="project" value="UniProtKB-UniRule"/>
</dbReference>
<dbReference type="STRING" id="1398.AB434_0230"/>
<reference evidence="13" key="2">
    <citation type="submission" date="2015-01" db="EMBL/GenBank/DDBJ databases">
        <title>Comparative genome analysis of Bacillus coagulans HM-08, Clostridium butyricum HM-68, Bacillus subtilis HM-66 and Bacillus paralicheniformis BL-09.</title>
        <authorList>
            <person name="Zhang H."/>
        </authorList>
    </citation>
    <scope>NUCLEOTIDE SEQUENCE [LARGE SCALE GENOMIC DNA]</scope>
    <source>
        <strain evidence="13">HM-08</strain>
    </source>
</reference>
<evidence type="ECO:0000313" key="12">
    <source>
        <dbReference type="EMBL" id="KWZ79881.1"/>
    </source>
</evidence>
<feature type="active site" description="Proton acceptor" evidence="9">
    <location>
        <position position="51"/>
    </location>
</feature>
<dbReference type="Pfam" id="PF00290">
    <property type="entry name" value="Trp_syntA"/>
    <property type="match status" value="1"/>
</dbReference>
<dbReference type="Proteomes" id="UP000070376">
    <property type="component" value="Unassembled WGS sequence"/>
</dbReference>
<dbReference type="EC" id="4.2.1.20" evidence="9"/>
<dbReference type="GO" id="GO:0005829">
    <property type="term" value="C:cytosol"/>
    <property type="evidence" value="ECO:0007669"/>
    <property type="project" value="TreeGrafter"/>
</dbReference>
<evidence type="ECO:0000256" key="2">
    <source>
        <dbReference type="ARBA" id="ARBA00004733"/>
    </source>
</evidence>
<dbReference type="Gene3D" id="3.20.20.70">
    <property type="entry name" value="Aldolase class I"/>
    <property type="match status" value="1"/>
</dbReference>
<gene>
    <name evidence="9" type="primary">trpA</name>
    <name evidence="12" type="ORF">HMPREF3213_02471</name>
    <name evidence="11" type="ORF">SB48_HM08orf01449</name>
</gene>
<dbReference type="NCBIfam" id="TIGR00262">
    <property type="entry name" value="trpA"/>
    <property type="match status" value="1"/>
</dbReference>
<keyword evidence="6 9" id="KW-0057">Aromatic amino acid biosynthesis</keyword>
<reference evidence="14" key="4">
    <citation type="submission" date="2016-01" db="EMBL/GenBank/DDBJ databases">
        <authorList>
            <person name="Mitreva M."/>
            <person name="Pepin K.H."/>
            <person name="Mihindukulasuriya K.A."/>
            <person name="Fulton R."/>
            <person name="Fronick C."/>
            <person name="O'Laughlin M."/>
            <person name="Miner T."/>
            <person name="Herter B."/>
            <person name="Rosa B.A."/>
            <person name="Cordes M."/>
            <person name="Tomlinson C."/>
            <person name="Wollam A."/>
            <person name="Palsikar V.B."/>
            <person name="Mardis E.R."/>
            <person name="Wilson R.K."/>
        </authorList>
    </citation>
    <scope>NUCLEOTIDE SEQUENCE [LARGE SCALE GENOMIC DNA]</scope>
    <source>
        <strain evidence="14">GED7749B</strain>
    </source>
</reference>
<evidence type="ECO:0000313" key="14">
    <source>
        <dbReference type="Proteomes" id="UP000070376"/>
    </source>
</evidence>
<evidence type="ECO:0000256" key="3">
    <source>
        <dbReference type="ARBA" id="ARBA00011270"/>
    </source>
</evidence>
<evidence type="ECO:0000256" key="4">
    <source>
        <dbReference type="ARBA" id="ARBA00022605"/>
    </source>
</evidence>
<dbReference type="PATRIC" id="fig|1398.18.peg.966"/>
<evidence type="ECO:0000256" key="6">
    <source>
        <dbReference type="ARBA" id="ARBA00023141"/>
    </source>
</evidence>
<reference evidence="11" key="1">
    <citation type="submission" date="2015-01" db="EMBL/GenBank/DDBJ databases">
        <title>Comparative genome analysis of Bacillus coagulans HM-08, Clostridium butyricum HM-68, Bacillus subtilis HM-66 and Bacillus licheniformis BL-09.</title>
        <authorList>
            <person name="Zhang H."/>
        </authorList>
    </citation>
    <scope>NUCLEOTIDE SEQUENCE [LARGE SCALE GENOMIC DNA]</scope>
    <source>
        <strain evidence="11">HM-08</strain>
    </source>
</reference>
<accession>A0A0C5C4Q3</accession>
<dbReference type="PANTHER" id="PTHR43406">
    <property type="entry name" value="TRYPTOPHAN SYNTHASE, ALPHA CHAIN"/>
    <property type="match status" value="1"/>
</dbReference>
<keyword evidence="13" id="KW-1185">Reference proteome</keyword>
<evidence type="ECO:0000256" key="9">
    <source>
        <dbReference type="HAMAP-Rule" id="MF_00131"/>
    </source>
</evidence>
<protein>
    <recommendedName>
        <fullName evidence="9">Tryptophan synthase alpha chain</fullName>
        <ecNumber evidence="9">4.2.1.20</ecNumber>
    </recommendedName>
</protein>
<dbReference type="InterPro" id="IPR018204">
    <property type="entry name" value="Trp_synthase_alpha_AS"/>
</dbReference>
<evidence type="ECO:0000256" key="5">
    <source>
        <dbReference type="ARBA" id="ARBA00022822"/>
    </source>
</evidence>
<comment type="catalytic activity">
    <reaction evidence="8 9">
        <text>(1S,2R)-1-C-(indol-3-yl)glycerol 3-phosphate + L-serine = D-glyceraldehyde 3-phosphate + L-tryptophan + H2O</text>
        <dbReference type="Rhea" id="RHEA:10532"/>
        <dbReference type="ChEBI" id="CHEBI:15377"/>
        <dbReference type="ChEBI" id="CHEBI:33384"/>
        <dbReference type="ChEBI" id="CHEBI:57912"/>
        <dbReference type="ChEBI" id="CHEBI:58866"/>
        <dbReference type="ChEBI" id="CHEBI:59776"/>
        <dbReference type="EC" id="4.2.1.20"/>
    </reaction>
</comment>
<dbReference type="InterPro" id="IPR002028">
    <property type="entry name" value="Trp_synthase_suA"/>
</dbReference>
<name>A0A0C5C4Q3_HEYCO</name>
<dbReference type="CDD" id="cd04724">
    <property type="entry name" value="Tryptophan_synthase_alpha"/>
    <property type="match status" value="1"/>
</dbReference>
<dbReference type="UniPathway" id="UPA00035">
    <property type="reaction ID" value="UER00044"/>
</dbReference>
<dbReference type="PROSITE" id="PS00167">
    <property type="entry name" value="TRP_SYNTHASE_ALPHA"/>
    <property type="match status" value="1"/>
</dbReference>
<dbReference type="InterPro" id="IPR011060">
    <property type="entry name" value="RibuloseP-bd_barrel"/>
</dbReference>
<evidence type="ECO:0000256" key="8">
    <source>
        <dbReference type="ARBA" id="ARBA00049047"/>
    </source>
</evidence>
<sequence>MGKQKLEAQFETVLARGDQAFVPYIMAGDGGMEETEKRLAFLEACGATAIELGIPFSDPVADGPVIQAAGLRAFKAGTTMKKVLDHLKAHPRQVPIILMTYFNPVFAYGLEKFAADCANAGVDGLIIPDLPIEEEEEIAGELAKCGLALIRLAAITSPKDRLEEIASRSDGFLYAVTVTGTTGTRTNFHDNIEDYLDFLSSISRVPVLAGFGVSSPEQVRRLTRYCSGVVAGSKIIELFQHGETEKIRALVESAKQQAAPNQL</sequence>
<feature type="active site" description="Proton acceptor" evidence="9">
    <location>
        <position position="62"/>
    </location>
</feature>
<dbReference type="InterPro" id="IPR013785">
    <property type="entry name" value="Aldolase_TIM"/>
</dbReference>
<dbReference type="GeneID" id="93258788"/>
<evidence type="ECO:0000256" key="7">
    <source>
        <dbReference type="ARBA" id="ARBA00023239"/>
    </source>
</evidence>